<proteinExistence type="predicted"/>
<accession>A0A5B7D2M1</accession>
<evidence type="ECO:0000256" key="1">
    <source>
        <dbReference type="SAM" id="MobiDB-lite"/>
    </source>
</evidence>
<feature type="compositionally biased region" description="Acidic residues" evidence="1">
    <location>
        <begin position="54"/>
        <end position="63"/>
    </location>
</feature>
<dbReference type="Proteomes" id="UP000324222">
    <property type="component" value="Unassembled WGS sequence"/>
</dbReference>
<feature type="region of interest" description="Disordered" evidence="1">
    <location>
        <begin position="38"/>
        <end position="63"/>
    </location>
</feature>
<evidence type="ECO:0000313" key="2">
    <source>
        <dbReference type="EMBL" id="MPC15565.1"/>
    </source>
</evidence>
<protein>
    <submittedName>
        <fullName evidence="2">Uncharacterized protein</fullName>
    </submittedName>
</protein>
<comment type="caution">
    <text evidence="2">The sequence shown here is derived from an EMBL/GenBank/DDBJ whole genome shotgun (WGS) entry which is preliminary data.</text>
</comment>
<name>A0A5B7D2M1_PORTR</name>
<organism evidence="2 3">
    <name type="scientific">Portunus trituberculatus</name>
    <name type="common">Swimming crab</name>
    <name type="synonym">Neptunus trituberculatus</name>
    <dbReference type="NCBI Taxonomy" id="210409"/>
    <lineage>
        <taxon>Eukaryota</taxon>
        <taxon>Metazoa</taxon>
        <taxon>Ecdysozoa</taxon>
        <taxon>Arthropoda</taxon>
        <taxon>Crustacea</taxon>
        <taxon>Multicrustacea</taxon>
        <taxon>Malacostraca</taxon>
        <taxon>Eumalacostraca</taxon>
        <taxon>Eucarida</taxon>
        <taxon>Decapoda</taxon>
        <taxon>Pleocyemata</taxon>
        <taxon>Brachyura</taxon>
        <taxon>Eubrachyura</taxon>
        <taxon>Portunoidea</taxon>
        <taxon>Portunidae</taxon>
        <taxon>Portuninae</taxon>
        <taxon>Portunus</taxon>
    </lineage>
</organism>
<evidence type="ECO:0000313" key="3">
    <source>
        <dbReference type="Proteomes" id="UP000324222"/>
    </source>
</evidence>
<dbReference type="AlphaFoldDB" id="A0A5B7D2M1"/>
<gene>
    <name evidence="2" type="ORF">E2C01_008361</name>
</gene>
<sequence length="63" mass="6847">MCLGGDMDPNMGSTVNKIACTTVGRELNSASYIYSSREQGPNVEKPGVDHIIGNEDEEAETWK</sequence>
<reference evidence="2 3" key="1">
    <citation type="submission" date="2019-05" db="EMBL/GenBank/DDBJ databases">
        <title>Another draft genome of Portunus trituberculatus and its Hox gene families provides insights of decapod evolution.</title>
        <authorList>
            <person name="Jeong J.-H."/>
            <person name="Song I."/>
            <person name="Kim S."/>
            <person name="Choi T."/>
            <person name="Kim D."/>
            <person name="Ryu S."/>
            <person name="Kim W."/>
        </authorList>
    </citation>
    <scope>NUCLEOTIDE SEQUENCE [LARGE SCALE GENOMIC DNA]</scope>
    <source>
        <tissue evidence="2">Muscle</tissue>
    </source>
</reference>
<keyword evidence="3" id="KW-1185">Reference proteome</keyword>
<dbReference type="EMBL" id="VSRR010000437">
    <property type="protein sequence ID" value="MPC15565.1"/>
    <property type="molecule type" value="Genomic_DNA"/>
</dbReference>